<protein>
    <submittedName>
        <fullName evidence="1">Uncharacterized protein</fullName>
    </submittedName>
</protein>
<name>A0A5J4VHK9_9EUKA</name>
<gene>
    <name evidence="1" type="ORF">EZS28_022366</name>
</gene>
<dbReference type="AlphaFoldDB" id="A0A5J4VHK9"/>
<dbReference type="Proteomes" id="UP000324800">
    <property type="component" value="Unassembled WGS sequence"/>
</dbReference>
<comment type="caution">
    <text evidence="1">The sequence shown here is derived from an EMBL/GenBank/DDBJ whole genome shotgun (WGS) entry which is preliminary data.</text>
</comment>
<proteinExistence type="predicted"/>
<dbReference type="EMBL" id="SNRW01006960">
    <property type="protein sequence ID" value="KAA6382108.1"/>
    <property type="molecule type" value="Genomic_DNA"/>
</dbReference>
<accession>A0A5J4VHK9</accession>
<reference evidence="1 2" key="1">
    <citation type="submission" date="2019-03" db="EMBL/GenBank/DDBJ databases">
        <title>Single cell metagenomics reveals metabolic interactions within the superorganism composed of flagellate Streblomastix strix and complex community of Bacteroidetes bacteria on its surface.</title>
        <authorList>
            <person name="Treitli S.C."/>
            <person name="Kolisko M."/>
            <person name="Husnik F."/>
            <person name="Keeling P."/>
            <person name="Hampl V."/>
        </authorList>
    </citation>
    <scope>NUCLEOTIDE SEQUENCE [LARGE SCALE GENOMIC DNA]</scope>
    <source>
        <strain evidence="1">ST1C</strain>
    </source>
</reference>
<sequence>MKKNPAGQQEYPYKELILNLIALSNGYNFGIQWRNNMRQEQCGKNDGLISRYVKDQQDKNIRNEILKADFPKFQRFTSNWATEITNVFEIGTAIEQVNRWTLHSDAAASVQIYFD</sequence>
<evidence type="ECO:0000313" key="1">
    <source>
        <dbReference type="EMBL" id="KAA6382108.1"/>
    </source>
</evidence>
<organism evidence="1 2">
    <name type="scientific">Streblomastix strix</name>
    <dbReference type="NCBI Taxonomy" id="222440"/>
    <lineage>
        <taxon>Eukaryota</taxon>
        <taxon>Metamonada</taxon>
        <taxon>Preaxostyla</taxon>
        <taxon>Oxymonadida</taxon>
        <taxon>Streblomastigidae</taxon>
        <taxon>Streblomastix</taxon>
    </lineage>
</organism>
<evidence type="ECO:0000313" key="2">
    <source>
        <dbReference type="Proteomes" id="UP000324800"/>
    </source>
</evidence>